<dbReference type="InterPro" id="IPR002577">
    <property type="entry name" value="HTH_HxlR"/>
</dbReference>
<organism evidence="6 7">
    <name type="scientific">Nonomuraea corallina</name>
    <dbReference type="NCBI Taxonomy" id="2989783"/>
    <lineage>
        <taxon>Bacteria</taxon>
        <taxon>Bacillati</taxon>
        <taxon>Actinomycetota</taxon>
        <taxon>Actinomycetes</taxon>
        <taxon>Streptosporangiales</taxon>
        <taxon>Streptosporangiaceae</taxon>
        <taxon>Nonomuraea</taxon>
    </lineage>
</organism>
<reference evidence="6" key="1">
    <citation type="submission" date="2022-11" db="EMBL/GenBank/DDBJ databases">
        <title>Nonomuraea corallina sp. nov., a new species of the genus Nonomuraea isolated from sea side sediment in Thai sea.</title>
        <authorList>
            <person name="Ngamcharungchit C."/>
            <person name="Matsumoto A."/>
            <person name="Suriyachadkun C."/>
            <person name="Panbangred W."/>
            <person name="Inahashi Y."/>
            <person name="Intra B."/>
        </authorList>
    </citation>
    <scope>NUCLEOTIDE SEQUENCE</scope>
    <source>
        <strain evidence="6">MCN248</strain>
    </source>
</reference>
<dbReference type="RefSeq" id="WP_270157277.1">
    <property type="nucleotide sequence ID" value="NZ_JAPNNL010000105.1"/>
</dbReference>
<dbReference type="Gene3D" id="1.10.10.10">
    <property type="entry name" value="Winged helix-like DNA-binding domain superfamily/Winged helix DNA-binding domain"/>
    <property type="match status" value="1"/>
</dbReference>
<comment type="caution">
    <text evidence="6">The sequence shown here is derived from an EMBL/GenBank/DDBJ whole genome shotgun (WGS) entry which is preliminary data.</text>
</comment>
<keyword evidence="2" id="KW-0238">DNA-binding</keyword>
<keyword evidence="1" id="KW-0805">Transcription regulation</keyword>
<dbReference type="PANTHER" id="PTHR33204">
    <property type="entry name" value="TRANSCRIPTIONAL REGULATOR, MARR FAMILY"/>
    <property type="match status" value="1"/>
</dbReference>
<proteinExistence type="predicted"/>
<dbReference type="InterPro" id="IPR036388">
    <property type="entry name" value="WH-like_DNA-bd_sf"/>
</dbReference>
<evidence type="ECO:0000256" key="3">
    <source>
        <dbReference type="ARBA" id="ARBA00023163"/>
    </source>
</evidence>
<dbReference type="Pfam" id="PF01638">
    <property type="entry name" value="HxlR"/>
    <property type="match status" value="1"/>
</dbReference>
<accession>A0ABT4SGS0</accession>
<evidence type="ECO:0000313" key="6">
    <source>
        <dbReference type="EMBL" id="MDA0636414.1"/>
    </source>
</evidence>
<dbReference type="SUPFAM" id="SSF46785">
    <property type="entry name" value="Winged helix' DNA-binding domain"/>
    <property type="match status" value="1"/>
</dbReference>
<evidence type="ECO:0000259" key="5">
    <source>
        <dbReference type="PROSITE" id="PS51118"/>
    </source>
</evidence>
<evidence type="ECO:0000313" key="7">
    <source>
        <dbReference type="Proteomes" id="UP001144036"/>
    </source>
</evidence>
<name>A0ABT4SGS0_9ACTN</name>
<dbReference type="Proteomes" id="UP001144036">
    <property type="component" value="Unassembled WGS sequence"/>
</dbReference>
<protein>
    <submittedName>
        <fullName evidence="6">Helix-turn-helix domain-containing protein</fullName>
    </submittedName>
</protein>
<feature type="domain" description="HTH hxlR-type" evidence="5">
    <location>
        <begin position="27"/>
        <end position="125"/>
    </location>
</feature>
<evidence type="ECO:0000256" key="1">
    <source>
        <dbReference type="ARBA" id="ARBA00023015"/>
    </source>
</evidence>
<dbReference type="EMBL" id="JAPNNL010000105">
    <property type="protein sequence ID" value="MDA0636414.1"/>
    <property type="molecule type" value="Genomic_DNA"/>
</dbReference>
<dbReference type="PANTHER" id="PTHR33204:SF39">
    <property type="entry name" value="TRANSCRIPTIONAL REGULATORY PROTEIN"/>
    <property type="match status" value="1"/>
</dbReference>
<sequence>MSRPVTDGQATDSEPDSRPDTALSPYCRARDVLDRVGDKWSVYVITLLGDGTKRFSELKRDIHVITQRMLTVTLRGLERDGLINRTVYPVYPARVEYSLTPLGASLLDTLRALLTWSVDHVDRIDEARQHYDDAVGTDR</sequence>
<evidence type="ECO:0000256" key="2">
    <source>
        <dbReference type="ARBA" id="ARBA00023125"/>
    </source>
</evidence>
<dbReference type="PROSITE" id="PS51118">
    <property type="entry name" value="HTH_HXLR"/>
    <property type="match status" value="1"/>
</dbReference>
<gene>
    <name evidence="6" type="ORF">OUY22_23595</name>
</gene>
<keyword evidence="7" id="KW-1185">Reference proteome</keyword>
<keyword evidence="3" id="KW-0804">Transcription</keyword>
<feature type="region of interest" description="Disordered" evidence="4">
    <location>
        <begin position="1"/>
        <end position="24"/>
    </location>
</feature>
<dbReference type="InterPro" id="IPR036390">
    <property type="entry name" value="WH_DNA-bd_sf"/>
</dbReference>
<evidence type="ECO:0000256" key="4">
    <source>
        <dbReference type="SAM" id="MobiDB-lite"/>
    </source>
</evidence>